<sequence>MYNEEPLKYIVPCFHGDLARGGKDVLVSRLKNLTSVLGANKMNVSVSCDIFHDVHQEIAVKDNLIISGAATFSPAKNRNIIVRECGANYIFIFDVDLLPTKETLNYALKKSTQRHQSLQPEFDMLPCLYLTKEETERFDGDFQGCLESFLRGENHRVEGIALASSCLLINREWFLQLGGFDERFVGHGGEDLELIDRLTRHYPIGPRPDDYALNIKAQHPGDYQGFRRYFSYYALPHLFAGRFLVHQWHPRPLTHPYHRRRASNDAMLEQMLANPGPLCGPVVQCDALGGVLPDFRSWIISQQEAAGYPLADYPGLMRWADGVSVKRPFWRKLRKFYINPRLFLKDMLKNKLKN</sequence>
<gene>
    <name evidence="2" type="ORF">PQU96_06095</name>
</gene>
<evidence type="ECO:0000259" key="1">
    <source>
        <dbReference type="Pfam" id="PF10111"/>
    </source>
</evidence>
<dbReference type="Proteomes" id="UP001222030">
    <property type="component" value="Unassembled WGS sequence"/>
</dbReference>
<keyword evidence="2" id="KW-0328">Glycosyltransferase</keyword>
<feature type="domain" description="Glycosyltransferase 2-like prokaryotic type" evidence="1">
    <location>
        <begin position="63"/>
        <end position="267"/>
    </location>
</feature>
<protein>
    <submittedName>
        <fullName evidence="2">Galactosyltransferase-related protein</fullName>
    </submittedName>
</protein>
<keyword evidence="3" id="KW-1185">Reference proteome</keyword>
<evidence type="ECO:0000313" key="2">
    <source>
        <dbReference type="EMBL" id="MDC7713709.1"/>
    </source>
</evidence>
<comment type="caution">
    <text evidence="2">The sequence shown here is derived from an EMBL/GenBank/DDBJ whole genome shotgun (WGS) entry which is preliminary data.</text>
</comment>
<dbReference type="Pfam" id="PF10111">
    <property type="entry name" value="Glyco_tranf_2_2"/>
    <property type="match status" value="1"/>
</dbReference>
<dbReference type="InterPro" id="IPR029044">
    <property type="entry name" value="Nucleotide-diphossugar_trans"/>
</dbReference>
<proteinExistence type="predicted"/>
<evidence type="ECO:0000313" key="3">
    <source>
        <dbReference type="Proteomes" id="UP001222030"/>
    </source>
</evidence>
<reference evidence="2 3" key="1">
    <citation type="submission" date="2023-01" db="EMBL/GenBank/DDBJ databases">
        <title>Novel species of the genus Vogesella isolated from rivers.</title>
        <authorList>
            <person name="Lu H."/>
        </authorList>
    </citation>
    <scope>NUCLEOTIDE SEQUENCE [LARGE SCALE GENOMIC DNA]</scope>
    <source>
        <strain evidence="2 3">LYT5W</strain>
    </source>
</reference>
<dbReference type="GO" id="GO:0016757">
    <property type="term" value="F:glycosyltransferase activity"/>
    <property type="evidence" value="ECO:0007669"/>
    <property type="project" value="UniProtKB-KW"/>
</dbReference>
<accession>A0ABT5IMC1</accession>
<dbReference type="SUPFAM" id="SSF53448">
    <property type="entry name" value="Nucleotide-diphospho-sugar transferases"/>
    <property type="match status" value="1"/>
</dbReference>
<dbReference type="EMBL" id="JAQQLE010000003">
    <property type="protein sequence ID" value="MDC7713709.1"/>
    <property type="molecule type" value="Genomic_DNA"/>
</dbReference>
<dbReference type="InterPro" id="IPR019290">
    <property type="entry name" value="GlycosylTrfase-like_prok"/>
</dbReference>
<organism evidence="2 3">
    <name type="scientific">Vogesella margarita</name>
    <dbReference type="NCBI Taxonomy" id="2984199"/>
    <lineage>
        <taxon>Bacteria</taxon>
        <taxon>Pseudomonadati</taxon>
        <taxon>Pseudomonadota</taxon>
        <taxon>Betaproteobacteria</taxon>
        <taxon>Neisseriales</taxon>
        <taxon>Chromobacteriaceae</taxon>
        <taxon>Vogesella</taxon>
    </lineage>
</organism>
<name>A0ABT5IMC1_9NEIS</name>
<dbReference type="RefSeq" id="WP_272771352.1">
    <property type="nucleotide sequence ID" value="NZ_JAQQLE010000003.1"/>
</dbReference>
<dbReference type="Gene3D" id="3.90.550.10">
    <property type="entry name" value="Spore Coat Polysaccharide Biosynthesis Protein SpsA, Chain A"/>
    <property type="match status" value="1"/>
</dbReference>
<keyword evidence="2" id="KW-0808">Transferase</keyword>